<dbReference type="InterPro" id="IPR011335">
    <property type="entry name" value="Restrct_endonuc-II-like"/>
</dbReference>
<dbReference type="GO" id="GO:0009307">
    <property type="term" value="P:DNA restriction-modification system"/>
    <property type="evidence" value="ECO:0007669"/>
    <property type="project" value="InterPro"/>
</dbReference>
<evidence type="ECO:0000313" key="3">
    <source>
        <dbReference type="Proteomes" id="UP000637643"/>
    </source>
</evidence>
<dbReference type="AlphaFoldDB" id="A0A917LDW6"/>
<dbReference type="Proteomes" id="UP000637643">
    <property type="component" value="Unassembled WGS sequence"/>
</dbReference>
<organism evidence="2 3">
    <name type="scientific">Paenibacillus albidus</name>
    <dbReference type="NCBI Taxonomy" id="2041023"/>
    <lineage>
        <taxon>Bacteria</taxon>
        <taxon>Bacillati</taxon>
        <taxon>Bacillota</taxon>
        <taxon>Bacilli</taxon>
        <taxon>Bacillales</taxon>
        <taxon>Paenibacillaceae</taxon>
        <taxon>Paenibacillus</taxon>
    </lineage>
</organism>
<gene>
    <name evidence="2" type="ORF">GCM10010912_69230</name>
</gene>
<evidence type="ECO:0000259" key="1">
    <source>
        <dbReference type="Pfam" id="PF04471"/>
    </source>
</evidence>
<proteinExistence type="predicted"/>
<protein>
    <recommendedName>
        <fullName evidence="1">Restriction endonuclease type IV Mrr domain-containing protein</fullName>
    </recommendedName>
</protein>
<accession>A0A917LDW6</accession>
<dbReference type="InterPro" id="IPR007560">
    <property type="entry name" value="Restrct_endonuc_IV_Mrr"/>
</dbReference>
<name>A0A917LDW6_9BACL</name>
<reference evidence="2" key="2">
    <citation type="submission" date="2020-09" db="EMBL/GenBank/DDBJ databases">
        <authorList>
            <person name="Sun Q."/>
            <person name="Zhou Y."/>
        </authorList>
    </citation>
    <scope>NUCLEOTIDE SEQUENCE</scope>
    <source>
        <strain evidence="2">CGMCC 1.16134</strain>
    </source>
</reference>
<dbReference type="GO" id="GO:0003677">
    <property type="term" value="F:DNA binding"/>
    <property type="evidence" value="ECO:0007669"/>
    <property type="project" value="InterPro"/>
</dbReference>
<dbReference type="SUPFAM" id="SSF52980">
    <property type="entry name" value="Restriction endonuclease-like"/>
    <property type="match status" value="1"/>
</dbReference>
<keyword evidence="3" id="KW-1185">Reference proteome</keyword>
<feature type="domain" description="Restriction endonuclease type IV Mrr" evidence="1">
    <location>
        <begin position="2"/>
        <end position="47"/>
    </location>
</feature>
<reference evidence="2" key="1">
    <citation type="journal article" date="2014" name="Int. J. Syst. Evol. Microbiol.">
        <title>Complete genome sequence of Corynebacterium casei LMG S-19264T (=DSM 44701T), isolated from a smear-ripened cheese.</title>
        <authorList>
            <consortium name="US DOE Joint Genome Institute (JGI-PGF)"/>
            <person name="Walter F."/>
            <person name="Albersmeier A."/>
            <person name="Kalinowski J."/>
            <person name="Ruckert C."/>
        </authorList>
    </citation>
    <scope>NUCLEOTIDE SEQUENCE</scope>
    <source>
        <strain evidence="2">CGMCC 1.16134</strain>
    </source>
</reference>
<dbReference type="EMBL" id="BMKR01000079">
    <property type="protein sequence ID" value="GGG14962.1"/>
    <property type="molecule type" value="Genomic_DNA"/>
</dbReference>
<dbReference type="GO" id="GO:0004519">
    <property type="term" value="F:endonuclease activity"/>
    <property type="evidence" value="ECO:0007669"/>
    <property type="project" value="InterPro"/>
</dbReference>
<evidence type="ECO:0000313" key="2">
    <source>
        <dbReference type="EMBL" id="GGG14962.1"/>
    </source>
</evidence>
<dbReference type="Pfam" id="PF04471">
    <property type="entry name" value="Mrr_cat"/>
    <property type="match status" value="1"/>
</dbReference>
<comment type="caution">
    <text evidence="2">The sequence shown here is derived from an EMBL/GenBank/DDBJ whole genome shotgun (WGS) entry which is preliminary data.</text>
</comment>
<sequence length="67" mass="7641">MQEVFAGKAFYDCNVAMVVTNSTLTAPAANTARKLGVTLWDRSRLIEELAQTQASIEFEDYLERYYE</sequence>